<dbReference type="Pfam" id="PF00076">
    <property type="entry name" value="RRM_1"/>
    <property type="match status" value="1"/>
</dbReference>
<keyword evidence="3" id="KW-0539">Nucleus</keyword>
<dbReference type="PROSITE" id="PS50102">
    <property type="entry name" value="RRM"/>
    <property type="match status" value="1"/>
</dbReference>
<evidence type="ECO:0000313" key="8">
    <source>
        <dbReference type="EMBL" id="KAL3792419.1"/>
    </source>
</evidence>
<dbReference type="AlphaFoldDB" id="A0ABD3PXU6"/>
<dbReference type="InterPro" id="IPR000504">
    <property type="entry name" value="RRM_dom"/>
</dbReference>
<protein>
    <recommendedName>
        <fullName evidence="7">RRM domain-containing protein</fullName>
    </recommendedName>
</protein>
<feature type="compositionally biased region" description="Basic residues" evidence="5">
    <location>
        <begin position="209"/>
        <end position="233"/>
    </location>
</feature>
<dbReference type="InterPro" id="IPR052285">
    <property type="entry name" value="NEXT_complex_subunit"/>
</dbReference>
<feature type="domain" description="RRM" evidence="7">
    <location>
        <begin position="71"/>
        <end position="150"/>
    </location>
</feature>
<comment type="caution">
    <text evidence="8">The sequence shown here is derived from an EMBL/GenBank/DDBJ whole genome shotgun (WGS) entry which is preliminary data.</text>
</comment>
<gene>
    <name evidence="8" type="ORF">HJC23_001537</name>
</gene>
<dbReference type="Proteomes" id="UP001516023">
    <property type="component" value="Unassembled WGS sequence"/>
</dbReference>
<comment type="subcellular location">
    <subcellularLocation>
        <location evidence="1">Nucleus</location>
        <location evidence="1">Nucleoplasm</location>
    </subcellularLocation>
</comment>
<dbReference type="GO" id="GO:0005654">
    <property type="term" value="C:nucleoplasm"/>
    <property type="evidence" value="ECO:0007669"/>
    <property type="project" value="UniProtKB-SubCell"/>
</dbReference>
<evidence type="ECO:0000259" key="7">
    <source>
        <dbReference type="PROSITE" id="PS50102"/>
    </source>
</evidence>
<feature type="compositionally biased region" description="Basic and acidic residues" evidence="5">
    <location>
        <begin position="197"/>
        <end position="208"/>
    </location>
</feature>
<dbReference type="EMBL" id="JABMIG020000102">
    <property type="protein sequence ID" value="KAL3792419.1"/>
    <property type="molecule type" value="Genomic_DNA"/>
</dbReference>
<feature type="signal peptide" evidence="6">
    <location>
        <begin position="1"/>
        <end position="21"/>
    </location>
</feature>
<evidence type="ECO:0000256" key="2">
    <source>
        <dbReference type="ARBA" id="ARBA00022884"/>
    </source>
</evidence>
<accession>A0ABD3PXU6</accession>
<proteinExistence type="predicted"/>
<name>A0ABD3PXU6_9STRA</name>
<dbReference type="SUPFAM" id="SSF54928">
    <property type="entry name" value="RNA-binding domain, RBD"/>
    <property type="match status" value="1"/>
</dbReference>
<dbReference type="CDD" id="cd00590">
    <property type="entry name" value="RRM_SF"/>
    <property type="match status" value="1"/>
</dbReference>
<dbReference type="PANTHER" id="PTHR13798:SF11">
    <property type="entry name" value="RNA-BINDING PROTEIN 7-RELATED"/>
    <property type="match status" value="1"/>
</dbReference>
<evidence type="ECO:0000313" key="9">
    <source>
        <dbReference type="Proteomes" id="UP001516023"/>
    </source>
</evidence>
<dbReference type="SMART" id="SM00360">
    <property type="entry name" value="RRM"/>
    <property type="match status" value="1"/>
</dbReference>
<keyword evidence="2 4" id="KW-0694">RNA-binding</keyword>
<evidence type="ECO:0000256" key="6">
    <source>
        <dbReference type="SAM" id="SignalP"/>
    </source>
</evidence>
<dbReference type="Gene3D" id="3.30.70.330">
    <property type="match status" value="1"/>
</dbReference>
<keyword evidence="9" id="KW-1185">Reference proteome</keyword>
<dbReference type="GO" id="GO:0003723">
    <property type="term" value="F:RNA binding"/>
    <property type="evidence" value="ECO:0007669"/>
    <property type="project" value="UniProtKB-UniRule"/>
</dbReference>
<feature type="chain" id="PRO_5044888794" description="RRM domain-containing protein" evidence="6">
    <location>
        <begin position="22"/>
        <end position="233"/>
    </location>
</feature>
<reference evidence="8 9" key="1">
    <citation type="journal article" date="2020" name="G3 (Bethesda)">
        <title>Improved Reference Genome for Cyclotella cryptica CCMP332, a Model for Cell Wall Morphogenesis, Salinity Adaptation, and Lipid Production in Diatoms (Bacillariophyta).</title>
        <authorList>
            <person name="Roberts W.R."/>
            <person name="Downey K.M."/>
            <person name="Ruck E.C."/>
            <person name="Traller J.C."/>
            <person name="Alverson A.J."/>
        </authorList>
    </citation>
    <scope>NUCLEOTIDE SEQUENCE [LARGE SCALE GENOMIC DNA]</scope>
    <source>
        <strain evidence="8 9">CCMP332</strain>
    </source>
</reference>
<feature type="region of interest" description="Disordered" evidence="5">
    <location>
        <begin position="177"/>
        <end position="233"/>
    </location>
</feature>
<evidence type="ECO:0000256" key="5">
    <source>
        <dbReference type="SAM" id="MobiDB-lite"/>
    </source>
</evidence>
<evidence type="ECO:0000256" key="4">
    <source>
        <dbReference type="PROSITE-ProRule" id="PRU00176"/>
    </source>
</evidence>
<feature type="compositionally biased region" description="Polar residues" evidence="5">
    <location>
        <begin position="183"/>
        <end position="193"/>
    </location>
</feature>
<evidence type="ECO:0000256" key="3">
    <source>
        <dbReference type="ARBA" id="ARBA00023242"/>
    </source>
</evidence>
<dbReference type="InterPro" id="IPR035979">
    <property type="entry name" value="RBD_domain_sf"/>
</dbReference>
<sequence>MRRRTLSLTFALSAITAPSVAFQASRCPLPRPRIVLSYSNWDAFETRDSLELMVGGSRYEMVELPDSMMSTTLWVGNLCEFVTDEMLGEIFQQASSLKSVPACVARKPNMESLRYGFVSFRSEEEKEIAMNLLHGYELNGKCLKVEPIRDHEKYGRIRVPGKIIEYVVGPEKRMRNGELNTMRRATSTLPTEPTENEGWRREREQRRTRMEKRKTRGRYKNQQRKNSRARLVS</sequence>
<dbReference type="PANTHER" id="PTHR13798">
    <property type="entry name" value="RNA BINDING MOTIF RBM PROTEIN -RELATED"/>
    <property type="match status" value="1"/>
</dbReference>
<dbReference type="InterPro" id="IPR012677">
    <property type="entry name" value="Nucleotide-bd_a/b_plait_sf"/>
</dbReference>
<keyword evidence="6" id="KW-0732">Signal</keyword>
<organism evidence="8 9">
    <name type="scientific">Cyclotella cryptica</name>
    <dbReference type="NCBI Taxonomy" id="29204"/>
    <lineage>
        <taxon>Eukaryota</taxon>
        <taxon>Sar</taxon>
        <taxon>Stramenopiles</taxon>
        <taxon>Ochrophyta</taxon>
        <taxon>Bacillariophyta</taxon>
        <taxon>Coscinodiscophyceae</taxon>
        <taxon>Thalassiosirophycidae</taxon>
        <taxon>Stephanodiscales</taxon>
        <taxon>Stephanodiscaceae</taxon>
        <taxon>Cyclotella</taxon>
    </lineage>
</organism>
<evidence type="ECO:0000256" key="1">
    <source>
        <dbReference type="ARBA" id="ARBA00004642"/>
    </source>
</evidence>